<gene>
    <name evidence="9" type="ORF">Krac_4786</name>
</gene>
<dbReference type="InParanoid" id="D6TTN9"/>
<evidence type="ECO:0000256" key="1">
    <source>
        <dbReference type="ARBA" id="ARBA00022679"/>
    </source>
</evidence>
<keyword evidence="1" id="KW-0808">Transferase</keyword>
<protein>
    <submittedName>
        <fullName evidence="9">Serine/threonine protein kinase</fullName>
    </submittedName>
</protein>
<dbReference type="Gene3D" id="1.10.510.10">
    <property type="entry name" value="Transferase(Phosphotransferase) domain 1"/>
    <property type="match status" value="1"/>
</dbReference>
<keyword evidence="9" id="KW-0723">Serine/threonine-protein kinase</keyword>
<evidence type="ECO:0000256" key="6">
    <source>
        <dbReference type="SAM" id="MobiDB-lite"/>
    </source>
</evidence>
<feature type="transmembrane region" description="Helical" evidence="7">
    <location>
        <begin position="340"/>
        <end position="363"/>
    </location>
</feature>
<dbReference type="InterPro" id="IPR000719">
    <property type="entry name" value="Prot_kinase_dom"/>
</dbReference>
<keyword evidence="4 5" id="KW-0067">ATP-binding</keyword>
<dbReference type="PANTHER" id="PTHR43289">
    <property type="entry name" value="MITOGEN-ACTIVATED PROTEIN KINASE KINASE KINASE 20-RELATED"/>
    <property type="match status" value="1"/>
</dbReference>
<evidence type="ECO:0000259" key="8">
    <source>
        <dbReference type="PROSITE" id="PS50011"/>
    </source>
</evidence>
<dbReference type="OrthoDB" id="9801841at2"/>
<evidence type="ECO:0000256" key="5">
    <source>
        <dbReference type="PROSITE-ProRule" id="PRU10141"/>
    </source>
</evidence>
<reference evidence="9 10" key="1">
    <citation type="journal article" date="2011" name="Stand. Genomic Sci.">
        <title>Non-contiguous finished genome sequence and contextual data of the filamentous soil bacterium Ktedonobacter racemifer type strain (SOSP1-21).</title>
        <authorList>
            <person name="Chang Y.J."/>
            <person name="Land M."/>
            <person name="Hauser L."/>
            <person name="Chertkov O."/>
            <person name="Del Rio T.G."/>
            <person name="Nolan M."/>
            <person name="Copeland A."/>
            <person name="Tice H."/>
            <person name="Cheng J.F."/>
            <person name="Lucas S."/>
            <person name="Han C."/>
            <person name="Goodwin L."/>
            <person name="Pitluck S."/>
            <person name="Ivanova N."/>
            <person name="Ovchinikova G."/>
            <person name="Pati A."/>
            <person name="Chen A."/>
            <person name="Palaniappan K."/>
            <person name="Mavromatis K."/>
            <person name="Liolios K."/>
            <person name="Brettin T."/>
            <person name="Fiebig A."/>
            <person name="Rohde M."/>
            <person name="Abt B."/>
            <person name="Goker M."/>
            <person name="Detter J.C."/>
            <person name="Woyke T."/>
            <person name="Bristow J."/>
            <person name="Eisen J.A."/>
            <person name="Markowitz V."/>
            <person name="Hugenholtz P."/>
            <person name="Kyrpides N.C."/>
            <person name="Klenk H.P."/>
            <person name="Lapidus A."/>
        </authorList>
    </citation>
    <scope>NUCLEOTIDE SEQUENCE [LARGE SCALE GENOMIC DNA]</scope>
    <source>
        <strain evidence="10">DSM 44963</strain>
    </source>
</reference>
<feature type="domain" description="Protein kinase" evidence="8">
    <location>
        <begin position="17"/>
        <end position="268"/>
    </location>
</feature>
<keyword evidence="7" id="KW-0472">Membrane</keyword>
<dbReference type="PROSITE" id="PS50011">
    <property type="entry name" value="PROTEIN_KINASE_DOM"/>
    <property type="match status" value="1"/>
</dbReference>
<evidence type="ECO:0000256" key="2">
    <source>
        <dbReference type="ARBA" id="ARBA00022741"/>
    </source>
</evidence>
<keyword evidence="10" id="KW-1185">Reference proteome</keyword>
<feature type="binding site" evidence="5">
    <location>
        <position position="46"/>
    </location>
    <ligand>
        <name>ATP</name>
        <dbReference type="ChEBI" id="CHEBI:30616"/>
    </ligand>
</feature>
<dbReference type="eggNOG" id="COG0515">
    <property type="taxonomic scope" value="Bacteria"/>
</dbReference>
<dbReference type="Pfam" id="PF00069">
    <property type="entry name" value="Pkinase"/>
    <property type="match status" value="1"/>
</dbReference>
<accession>D6TTN9</accession>
<dbReference type="PANTHER" id="PTHR43289:SF34">
    <property type="entry name" value="SERINE_THREONINE-PROTEIN KINASE YBDM-RELATED"/>
    <property type="match status" value="1"/>
</dbReference>
<dbReference type="CDD" id="cd14014">
    <property type="entry name" value="STKc_PknB_like"/>
    <property type="match status" value="1"/>
</dbReference>
<keyword evidence="7" id="KW-0812">Transmembrane</keyword>
<name>D6TTN9_KTERA</name>
<dbReference type="Gene3D" id="2.60.120.560">
    <property type="entry name" value="Exo-inulinase, domain 1"/>
    <property type="match status" value="1"/>
</dbReference>
<evidence type="ECO:0000313" key="9">
    <source>
        <dbReference type="EMBL" id="EFH83790.1"/>
    </source>
</evidence>
<dbReference type="GO" id="GO:0005524">
    <property type="term" value="F:ATP binding"/>
    <property type="evidence" value="ECO:0007669"/>
    <property type="project" value="UniProtKB-UniRule"/>
</dbReference>
<dbReference type="EMBL" id="ADVG01000003">
    <property type="protein sequence ID" value="EFH83790.1"/>
    <property type="molecule type" value="Genomic_DNA"/>
</dbReference>
<evidence type="ECO:0000256" key="4">
    <source>
        <dbReference type="ARBA" id="ARBA00022840"/>
    </source>
</evidence>
<dbReference type="InterPro" id="IPR017441">
    <property type="entry name" value="Protein_kinase_ATP_BS"/>
</dbReference>
<keyword evidence="3 9" id="KW-0418">Kinase</keyword>
<dbReference type="STRING" id="485913.Krac_4786"/>
<sequence length="581" mass="63487">MMTSLIGNRAGQRLGNYQLKRLVGRGGFAEVYLGEHVYLQTLTAVKVLSIQLTQEDQAGFLNEARTIAHLKHPNILSLLEFGVQEGVPFLVMDYAPHGSLREHYRQQTNLTPIKVLPHIKQIATALQYAHQEHTIHRDIKPENILLGPNGEALLSDFGMALGTQSSRTQDMQEIAGTVAYMAPELLQGRPTPASDQYALGIVLYEWLSGNTPFHGSFTEIASQHLLAQPPAIQAPSVSPEVEAVIMRALAKKPEERFENILAFAEAFEQAALEVDETFKAATGWMPPGVLQQIKTAPSIERQPTLRENTPQPASTRPSTAHQKLPSTKIVRGRKVLSRGLGIALIILALLVATSGIALAAFSFNAGRSNNNPQRGTQAQPQVQANAAIWQNTYTRVTSQKPFFSDPLSRNTNGWDNAAAKTRSCLFADGAYHASSLTPYALALCGSSKLPDNLSNIGYQVQMNILQGDEGGLVFRVTLPSSTQVRAYVFSINRHGTYDLWVINGHYKTLLYRSSKAIHTGLNKPNLLCVIAQGSQIALYINKQYVASVIDTSATTGALGLFARGLPSTTDVAFSKLTVWRL</sequence>
<evidence type="ECO:0000313" key="10">
    <source>
        <dbReference type="Proteomes" id="UP000004508"/>
    </source>
</evidence>
<dbReference type="InterPro" id="IPR011009">
    <property type="entry name" value="Kinase-like_dom_sf"/>
</dbReference>
<organism evidence="9 10">
    <name type="scientific">Ktedonobacter racemifer DSM 44963</name>
    <dbReference type="NCBI Taxonomy" id="485913"/>
    <lineage>
        <taxon>Bacteria</taxon>
        <taxon>Bacillati</taxon>
        <taxon>Chloroflexota</taxon>
        <taxon>Ktedonobacteria</taxon>
        <taxon>Ktedonobacterales</taxon>
        <taxon>Ktedonobacteraceae</taxon>
        <taxon>Ktedonobacter</taxon>
    </lineage>
</organism>
<proteinExistence type="predicted"/>
<keyword evidence="7" id="KW-1133">Transmembrane helix</keyword>
<evidence type="ECO:0000256" key="3">
    <source>
        <dbReference type="ARBA" id="ARBA00022777"/>
    </source>
</evidence>
<dbReference type="SMART" id="SM00220">
    <property type="entry name" value="S_TKc"/>
    <property type="match status" value="1"/>
</dbReference>
<dbReference type="AlphaFoldDB" id="D6TTN9"/>
<feature type="compositionally biased region" description="Polar residues" evidence="6">
    <location>
        <begin position="305"/>
        <end position="324"/>
    </location>
</feature>
<dbReference type="PROSITE" id="PS00107">
    <property type="entry name" value="PROTEIN_KINASE_ATP"/>
    <property type="match status" value="1"/>
</dbReference>
<dbReference type="RefSeq" id="WP_007914755.1">
    <property type="nucleotide sequence ID" value="NZ_ADVG01000003.1"/>
</dbReference>
<dbReference type="SUPFAM" id="SSF56112">
    <property type="entry name" value="Protein kinase-like (PK-like)"/>
    <property type="match status" value="1"/>
</dbReference>
<feature type="region of interest" description="Disordered" evidence="6">
    <location>
        <begin position="297"/>
        <end position="324"/>
    </location>
</feature>
<dbReference type="Proteomes" id="UP000004508">
    <property type="component" value="Unassembled WGS sequence"/>
</dbReference>
<dbReference type="GO" id="GO:0004674">
    <property type="term" value="F:protein serine/threonine kinase activity"/>
    <property type="evidence" value="ECO:0007669"/>
    <property type="project" value="UniProtKB-KW"/>
</dbReference>
<keyword evidence="2 5" id="KW-0547">Nucleotide-binding</keyword>
<evidence type="ECO:0000256" key="7">
    <source>
        <dbReference type="SAM" id="Phobius"/>
    </source>
</evidence>
<comment type="caution">
    <text evidence="9">The sequence shown here is derived from an EMBL/GenBank/DDBJ whole genome shotgun (WGS) entry which is preliminary data.</text>
</comment>